<proteinExistence type="predicted"/>
<feature type="compositionally biased region" description="Basic and acidic residues" evidence="1">
    <location>
        <begin position="835"/>
        <end position="938"/>
    </location>
</feature>
<feature type="compositionally biased region" description="Polar residues" evidence="1">
    <location>
        <begin position="519"/>
        <end position="528"/>
    </location>
</feature>
<evidence type="ECO:0000313" key="4">
    <source>
        <dbReference type="Proteomes" id="UP001152320"/>
    </source>
</evidence>
<dbReference type="GO" id="GO:0008017">
    <property type="term" value="F:microtubule binding"/>
    <property type="evidence" value="ECO:0007669"/>
    <property type="project" value="TreeGrafter"/>
</dbReference>
<dbReference type="SUPFAM" id="SSF48371">
    <property type="entry name" value="ARM repeat"/>
    <property type="match status" value="1"/>
</dbReference>
<feature type="region of interest" description="Disordered" evidence="1">
    <location>
        <begin position="319"/>
        <end position="353"/>
    </location>
</feature>
<dbReference type="InterPro" id="IPR011989">
    <property type="entry name" value="ARM-like"/>
</dbReference>
<feature type="domain" description="TOG" evidence="2">
    <location>
        <begin position="1015"/>
        <end position="1251"/>
    </location>
</feature>
<feature type="compositionally biased region" description="Low complexity" evidence="1">
    <location>
        <begin position="1266"/>
        <end position="1278"/>
    </location>
</feature>
<dbReference type="Gene3D" id="1.25.10.10">
    <property type="entry name" value="Leucine-rich Repeat Variant"/>
    <property type="match status" value="3"/>
</dbReference>
<dbReference type="EMBL" id="JAIZAY010000003">
    <property type="protein sequence ID" value="KAJ8045651.1"/>
    <property type="molecule type" value="Genomic_DNA"/>
</dbReference>
<sequence length="1540" mass="172189">MRVMRKLMQTLEPKPVIDVVSESLRHKKSGVREEALHIIIAALLTFPSNDFDLPKLCDCVAPTLGDPKRKVRQASLETFAVLAQAMGPTKITPLIRAVDGIELQMNDEGVMKAVQARLARRQLPRINAEDTVELPSPLPSSASSRSASSVGFDTVWILKAAGSTGSAKDRSYTDPAIELSQPSPNKSAQNSSTFQELTPPKRFHSAGRGRSKLPWEEDRDDRPEVDEDRISDIFDGTSTGRGQLNSAPSQQKPQEIKPPFKPRQTWNSSDPNLFESSIRRQRPGFLNDKQDLWESPAGFGGSYRQQHLDKMRMMSLAPVKNDSEERPYNGSHSAPVSDRAGSDPFPLPASYLSKKRDERNMEEIWNEKRIVYDTKQKGLRRPKDLSAISKSPRRSFSNSWPDGSFGEDVQPRRNAVSNTPKRAAGHYSGSTAPIPQKATLARSASRSRSKDTSPRDEIIDIDFDDNPLRSPDSDDDLDSADFLQSVRSSAQKKRALKQAKTNKSSSSYQQSYSEPQESAFFNNFTPMNSAVEESGNTIVEASYKSSSTKKGPPDSPFSSKPRIVRSSSGRNPRRHSAELVSRNIDPAPDFNPAGGVTFRDNPNADVTIVGKGYNKSGEGARGPIIDDTLAAVMNGRQQANARERRRYHKGSVPSPGGLATVHFQGDPEYGEWISDGSGIRGHGVFGNQQNFHSDQLLTQNKKHGNRKDVVTVQHGENPPEIVGYSYQQNSPGEIGKSDDEDLEMSMSRAVMDKISQKQEKQRKARKAEKVSREMNDDIAEMRKKSLEDERQRLKERNDLVGLKDSLQRTPERGRKYERDTQPVRDLDADYQSDSETEKERLVQQKEEQFRAEVEQEKRFRLEEERRKASAEARKRLQAEEKRRQEEEEYRRLEMEERRIQAEEKQRLAEEKRIAEERRLSEEAEMKRRIQEEEDKYAAEEFEEDPSLDYGHVAMNSAPKTTQKPPPPMTSKRKKIKSPKSPGRHGLSQSMSASSVTTAQDPDTPPSSDATYDQTDELKPLANPSTALKDALRFLEQDDWEVKNDGLTIVRRLSLFHADVFGAQLHSVVIAVLAEVKNLRSNVSKCAIVCLGDMFVGLNVDLDKELDQICKVIMPKALDGSTFIRNSLDNTLMSMVQNVSPQRALAALISVGACHNSKMVRKITAQFLAEIVQRMGPGRVLSGIKDVTDKVLITTAKLSLDAYQETRYYARKIVYMLMQHEDFSRLVDRYVPPKDLKSFQEVVVTLKTKGLTEPSSSESLSAKGSRRSLSNSRANSGSNVHYRDKAYSNGSAHEDRTPPSSVKKSKRSSARSETQQESVAELVKSLTSSDWKVKIDAVETFQAMCETNPDLVNDNIMKIFDGFCPRLADSNSKVCIVALNTMKEVIPYIADGLPDAVPEVTSKLVKSLASKNNTIYQNSNEIFDLLMDHIDNTLLVQHFAVATKLANARVKPPMIEKLTRLVTTVYPKKPQLITRQILPVLWDVLGNMTSSGAVPGGSGNLRKATKELVMSLYQFMGRGLIQEASSLSQRSKTALEGLIDS</sequence>
<dbReference type="GO" id="GO:0005929">
    <property type="term" value="C:cilium"/>
    <property type="evidence" value="ECO:0007669"/>
    <property type="project" value="TreeGrafter"/>
</dbReference>
<feature type="region of interest" description="Disordered" evidence="1">
    <location>
        <begin position="163"/>
        <end position="306"/>
    </location>
</feature>
<feature type="compositionally biased region" description="Polar residues" evidence="1">
    <location>
        <begin position="264"/>
        <end position="275"/>
    </location>
</feature>
<feature type="compositionally biased region" description="Polar residues" evidence="1">
    <location>
        <begin position="534"/>
        <end position="549"/>
    </location>
</feature>
<dbReference type="Proteomes" id="UP001152320">
    <property type="component" value="Chromosome 3"/>
</dbReference>
<feature type="compositionally biased region" description="Polar residues" evidence="1">
    <location>
        <begin position="180"/>
        <end position="196"/>
    </location>
</feature>
<keyword evidence="4" id="KW-1185">Reference proteome</keyword>
<dbReference type="PANTHER" id="PTHR21567">
    <property type="entry name" value="CLASP"/>
    <property type="match status" value="1"/>
</dbReference>
<gene>
    <name evidence="3" type="ORF">HOLleu_08696</name>
</gene>
<dbReference type="PANTHER" id="PTHR21567:SF87">
    <property type="entry name" value="CRESCERIN-LIKE PROTEIN CHE-12"/>
    <property type="match status" value="1"/>
</dbReference>
<dbReference type="OrthoDB" id="63891at2759"/>
<protein>
    <submittedName>
        <fullName evidence="3">TOG array regulator of axonemal microtubules protein 1</fullName>
    </submittedName>
</protein>
<feature type="compositionally biased region" description="Polar residues" evidence="1">
    <location>
        <begin position="236"/>
        <end position="253"/>
    </location>
</feature>
<accession>A0A9Q1CIM7</accession>
<reference evidence="3" key="1">
    <citation type="submission" date="2021-10" db="EMBL/GenBank/DDBJ databases">
        <title>Tropical sea cucumber genome reveals ecological adaptation and Cuvierian tubules defense mechanism.</title>
        <authorList>
            <person name="Chen T."/>
        </authorList>
    </citation>
    <scope>NUCLEOTIDE SEQUENCE</scope>
    <source>
        <strain evidence="3">Nanhai2018</strain>
        <tissue evidence="3">Muscle</tissue>
    </source>
</reference>
<feature type="compositionally biased region" description="Basic residues" evidence="1">
    <location>
        <begin position="201"/>
        <end position="211"/>
    </location>
</feature>
<organism evidence="3 4">
    <name type="scientific">Holothuria leucospilota</name>
    <name type="common">Black long sea cucumber</name>
    <name type="synonym">Mertensiothuria leucospilota</name>
    <dbReference type="NCBI Taxonomy" id="206669"/>
    <lineage>
        <taxon>Eukaryota</taxon>
        <taxon>Metazoa</taxon>
        <taxon>Echinodermata</taxon>
        <taxon>Eleutherozoa</taxon>
        <taxon>Echinozoa</taxon>
        <taxon>Holothuroidea</taxon>
        <taxon>Aspidochirotacea</taxon>
        <taxon>Aspidochirotida</taxon>
        <taxon>Holothuriidae</taxon>
        <taxon>Holothuria</taxon>
    </lineage>
</organism>
<name>A0A9Q1CIM7_HOLLE</name>
<dbReference type="GO" id="GO:0005881">
    <property type="term" value="C:cytoplasmic microtubule"/>
    <property type="evidence" value="ECO:0007669"/>
    <property type="project" value="TreeGrafter"/>
</dbReference>
<dbReference type="GO" id="GO:0000226">
    <property type="term" value="P:microtubule cytoskeleton organization"/>
    <property type="evidence" value="ECO:0007669"/>
    <property type="project" value="TreeGrafter"/>
</dbReference>
<feature type="compositionally biased region" description="Basic and acidic residues" evidence="1">
    <location>
        <begin position="752"/>
        <end position="798"/>
    </location>
</feature>
<feature type="region of interest" description="Disordered" evidence="1">
    <location>
        <begin position="1251"/>
        <end position="1316"/>
    </location>
</feature>
<feature type="region of interest" description="Disordered" evidence="1">
    <location>
        <begin position="371"/>
        <end position="598"/>
    </location>
</feature>
<feature type="compositionally biased region" description="Low complexity" evidence="1">
    <location>
        <begin position="504"/>
        <end position="518"/>
    </location>
</feature>
<feature type="compositionally biased region" description="Basic and acidic residues" evidence="1">
    <location>
        <begin position="213"/>
        <end position="232"/>
    </location>
</feature>
<feature type="compositionally biased region" description="Basic and acidic residues" evidence="1">
    <location>
        <begin position="1280"/>
        <end position="1296"/>
    </location>
</feature>
<evidence type="ECO:0000313" key="3">
    <source>
        <dbReference type="EMBL" id="KAJ8045651.1"/>
    </source>
</evidence>
<dbReference type="InterPro" id="IPR016024">
    <property type="entry name" value="ARM-type_fold"/>
</dbReference>
<evidence type="ECO:0000256" key="1">
    <source>
        <dbReference type="SAM" id="MobiDB-lite"/>
    </source>
</evidence>
<feature type="compositionally biased region" description="Polar residues" evidence="1">
    <location>
        <begin position="1252"/>
        <end position="1261"/>
    </location>
</feature>
<feature type="region of interest" description="Disordered" evidence="1">
    <location>
        <begin position="752"/>
        <end position="1022"/>
    </location>
</feature>
<feature type="compositionally biased region" description="Basic and acidic residues" evidence="1">
    <location>
        <begin position="448"/>
        <end position="458"/>
    </location>
</feature>
<feature type="compositionally biased region" description="Basic and acidic residues" evidence="1">
    <location>
        <begin position="805"/>
        <end position="827"/>
    </location>
</feature>
<feature type="compositionally biased region" description="Polar residues" evidence="1">
    <location>
        <begin position="986"/>
        <end position="1012"/>
    </location>
</feature>
<dbReference type="SMART" id="SM01349">
    <property type="entry name" value="TOG"/>
    <property type="match status" value="2"/>
</dbReference>
<dbReference type="InterPro" id="IPR034085">
    <property type="entry name" value="TOG"/>
</dbReference>
<evidence type="ECO:0000259" key="2">
    <source>
        <dbReference type="SMART" id="SM01349"/>
    </source>
</evidence>
<comment type="caution">
    <text evidence="3">The sequence shown here is derived from an EMBL/GenBank/DDBJ whole genome shotgun (WGS) entry which is preliminary data.</text>
</comment>
<feature type="compositionally biased region" description="Basic and acidic residues" evidence="1">
    <location>
        <begin position="371"/>
        <end position="384"/>
    </location>
</feature>
<feature type="domain" description="TOG" evidence="2">
    <location>
        <begin position="1306"/>
        <end position="1533"/>
    </location>
</feature>